<evidence type="ECO:0000313" key="2">
    <source>
        <dbReference type="Proteomes" id="UP000011668"/>
    </source>
</evidence>
<gene>
    <name evidence="1" type="ORF">AG1IA_10040</name>
</gene>
<dbReference type="HOGENOM" id="CLU_2723928_0_0_1"/>
<dbReference type="EMBL" id="AFRT01004827">
    <property type="protein sequence ID" value="ELU35931.1"/>
    <property type="molecule type" value="Genomic_DNA"/>
</dbReference>
<sequence length="72" mass="8221">MQSSLPVPGNKCHTPLEINSKTCLGYENGAQGFYYWLLDAHRYILSCAQLTAIDHRFRQLYKIVLDLGYDLG</sequence>
<comment type="caution">
    <text evidence="1">The sequence shown here is derived from an EMBL/GenBank/DDBJ whole genome shotgun (WGS) entry which is preliminary data.</text>
</comment>
<accession>L8WCN1</accession>
<protein>
    <submittedName>
        <fullName evidence="1">Uncharacterized protein</fullName>
    </submittedName>
</protein>
<proteinExistence type="predicted"/>
<evidence type="ECO:0000313" key="1">
    <source>
        <dbReference type="EMBL" id="ELU35931.1"/>
    </source>
</evidence>
<name>L8WCN1_THACA</name>
<organism evidence="1 2">
    <name type="scientific">Thanatephorus cucumeris (strain AG1-IA)</name>
    <name type="common">Rice sheath blight fungus</name>
    <name type="synonym">Rhizoctonia solani</name>
    <dbReference type="NCBI Taxonomy" id="983506"/>
    <lineage>
        <taxon>Eukaryota</taxon>
        <taxon>Fungi</taxon>
        <taxon>Dikarya</taxon>
        <taxon>Basidiomycota</taxon>
        <taxon>Agaricomycotina</taxon>
        <taxon>Agaricomycetes</taxon>
        <taxon>Cantharellales</taxon>
        <taxon>Ceratobasidiaceae</taxon>
        <taxon>Rhizoctonia</taxon>
        <taxon>Rhizoctonia solani AG-1</taxon>
    </lineage>
</organism>
<dbReference type="AlphaFoldDB" id="L8WCN1"/>
<keyword evidence="2" id="KW-1185">Reference proteome</keyword>
<reference evidence="1 2" key="1">
    <citation type="journal article" date="2013" name="Nat. Commun.">
        <title>The evolution and pathogenic mechanisms of the rice sheath blight pathogen.</title>
        <authorList>
            <person name="Zheng A."/>
            <person name="Lin R."/>
            <person name="Xu L."/>
            <person name="Qin P."/>
            <person name="Tang C."/>
            <person name="Ai P."/>
            <person name="Zhang D."/>
            <person name="Liu Y."/>
            <person name="Sun Z."/>
            <person name="Feng H."/>
            <person name="Wang Y."/>
            <person name="Chen Y."/>
            <person name="Liang X."/>
            <person name="Fu R."/>
            <person name="Li Q."/>
            <person name="Zhang J."/>
            <person name="Yu X."/>
            <person name="Xie Z."/>
            <person name="Ding L."/>
            <person name="Guan P."/>
            <person name="Tang J."/>
            <person name="Liang Y."/>
            <person name="Wang S."/>
            <person name="Deng Q."/>
            <person name="Li S."/>
            <person name="Zhu J."/>
            <person name="Wang L."/>
            <person name="Liu H."/>
            <person name="Li P."/>
        </authorList>
    </citation>
    <scope>NUCLEOTIDE SEQUENCE [LARGE SCALE GENOMIC DNA]</scope>
    <source>
        <strain evidence="2">AG-1 IA</strain>
    </source>
</reference>
<dbReference type="Proteomes" id="UP000011668">
    <property type="component" value="Unassembled WGS sequence"/>
</dbReference>